<dbReference type="PANTHER" id="PTHR13780">
    <property type="entry name" value="AMP-ACTIVATED PROTEIN KINASE, GAMMA REGULATORY SUBUNIT"/>
    <property type="match status" value="1"/>
</dbReference>
<dbReference type="Pfam" id="PF00571">
    <property type="entry name" value="CBS"/>
    <property type="match status" value="4"/>
</dbReference>
<dbReference type="CDD" id="cd04641">
    <property type="entry name" value="CBS_euAMPK_gamma-like_repeat2"/>
    <property type="match status" value="1"/>
</dbReference>
<dbReference type="OrthoDB" id="449052at2759"/>
<feature type="domain" description="CBS" evidence="5">
    <location>
        <begin position="222"/>
        <end position="283"/>
    </location>
</feature>
<dbReference type="GO" id="GO:0031588">
    <property type="term" value="C:nucleotide-activated protein kinase complex"/>
    <property type="evidence" value="ECO:0007669"/>
    <property type="project" value="TreeGrafter"/>
</dbReference>
<name>A0A3R7DLY2_CLOSI</name>
<keyword evidence="2" id="KW-0677">Repeat</keyword>
<dbReference type="InParanoid" id="A0A3R7DLY2"/>
<keyword evidence="6" id="KW-0808">Transferase</keyword>
<feature type="domain" description="CBS" evidence="5">
    <location>
        <begin position="291"/>
        <end position="351"/>
    </location>
</feature>
<dbReference type="STRING" id="79923.A0A3R7DLY2"/>
<dbReference type="SMART" id="SM00116">
    <property type="entry name" value="CBS"/>
    <property type="match status" value="4"/>
</dbReference>
<dbReference type="InterPro" id="IPR046342">
    <property type="entry name" value="CBS_dom_sf"/>
</dbReference>
<reference evidence="6 7" key="2">
    <citation type="journal article" date="2021" name="Genomics">
        <title>High-quality reference genome for Clonorchis sinensis.</title>
        <authorList>
            <person name="Young N.D."/>
            <person name="Stroehlein A.J."/>
            <person name="Kinkar L."/>
            <person name="Wang T."/>
            <person name="Sohn W.M."/>
            <person name="Chang B.C.H."/>
            <person name="Kaur P."/>
            <person name="Weisz D."/>
            <person name="Dudchenko O."/>
            <person name="Aiden E.L."/>
            <person name="Korhonen P.K."/>
            <person name="Gasser R.B."/>
        </authorList>
    </citation>
    <scope>NUCLEOTIDE SEQUENCE [LARGE SCALE GENOMIC DNA]</scope>
    <source>
        <strain evidence="6">Cs-k2</strain>
    </source>
</reference>
<accession>A0A3R7DLY2</accession>
<protein>
    <submittedName>
        <fullName evidence="6">5'-AMP-activated protein kinase subunit gamma-1</fullName>
    </submittedName>
</protein>
<keyword evidence="6" id="KW-0418">Kinase</keyword>
<dbReference type="CDD" id="cd04618">
    <property type="entry name" value="CBS_euAMPK_gamma-like_repeat1"/>
    <property type="match status" value="1"/>
</dbReference>
<evidence type="ECO:0000313" key="6">
    <source>
        <dbReference type="EMBL" id="KAG5446342.1"/>
    </source>
</evidence>
<organism evidence="6 7">
    <name type="scientific">Clonorchis sinensis</name>
    <name type="common">Chinese liver fluke</name>
    <dbReference type="NCBI Taxonomy" id="79923"/>
    <lineage>
        <taxon>Eukaryota</taxon>
        <taxon>Metazoa</taxon>
        <taxon>Spiralia</taxon>
        <taxon>Lophotrochozoa</taxon>
        <taxon>Platyhelminthes</taxon>
        <taxon>Trematoda</taxon>
        <taxon>Digenea</taxon>
        <taxon>Opisthorchiida</taxon>
        <taxon>Opisthorchiata</taxon>
        <taxon>Opisthorchiidae</taxon>
        <taxon>Clonorchis</taxon>
    </lineage>
</organism>
<evidence type="ECO:0000256" key="1">
    <source>
        <dbReference type="ARBA" id="ARBA00006750"/>
    </source>
</evidence>
<dbReference type="GO" id="GO:0005737">
    <property type="term" value="C:cytoplasm"/>
    <property type="evidence" value="ECO:0007669"/>
    <property type="project" value="TreeGrafter"/>
</dbReference>
<dbReference type="GO" id="GO:0016208">
    <property type="term" value="F:AMP binding"/>
    <property type="evidence" value="ECO:0007669"/>
    <property type="project" value="TreeGrafter"/>
</dbReference>
<evidence type="ECO:0000256" key="4">
    <source>
        <dbReference type="ARBA" id="ARBA00025878"/>
    </source>
</evidence>
<evidence type="ECO:0000259" key="5">
    <source>
        <dbReference type="PROSITE" id="PS51371"/>
    </source>
</evidence>
<dbReference type="PROSITE" id="PS51371">
    <property type="entry name" value="CBS"/>
    <property type="match status" value="3"/>
</dbReference>
<keyword evidence="3" id="KW-0129">CBS domain</keyword>
<dbReference type="PANTHER" id="PTHR13780:SF35">
    <property type="entry name" value="LD22662P"/>
    <property type="match status" value="1"/>
</dbReference>
<dbReference type="GO" id="GO:0016301">
    <property type="term" value="F:kinase activity"/>
    <property type="evidence" value="ECO:0007669"/>
    <property type="project" value="UniProtKB-KW"/>
</dbReference>
<dbReference type="SUPFAM" id="SSF54631">
    <property type="entry name" value="CBS-domain pair"/>
    <property type="match status" value="2"/>
</dbReference>
<dbReference type="Proteomes" id="UP000286415">
    <property type="component" value="Unassembled WGS sequence"/>
</dbReference>
<evidence type="ECO:0000256" key="2">
    <source>
        <dbReference type="ARBA" id="ARBA00022737"/>
    </source>
</evidence>
<gene>
    <name evidence="6" type="ORF">CSKR_104266</name>
</gene>
<dbReference type="GO" id="GO:0019901">
    <property type="term" value="F:protein kinase binding"/>
    <property type="evidence" value="ECO:0007669"/>
    <property type="project" value="TreeGrafter"/>
</dbReference>
<reference evidence="6 7" key="1">
    <citation type="journal article" date="2018" name="Biotechnol. Adv.">
        <title>Improved genomic resources and new bioinformatic workflow for the carcinogenic parasite Clonorchis sinensis: Biotechnological implications.</title>
        <authorList>
            <person name="Wang D."/>
            <person name="Korhonen P.K."/>
            <person name="Gasser R.B."/>
            <person name="Young N.D."/>
        </authorList>
    </citation>
    <scope>NUCLEOTIDE SEQUENCE [LARGE SCALE GENOMIC DNA]</scope>
    <source>
        <strain evidence="6">Cs-k2</strain>
    </source>
</reference>
<keyword evidence="7" id="KW-1185">Reference proteome</keyword>
<dbReference type="GO" id="GO:0005634">
    <property type="term" value="C:nucleus"/>
    <property type="evidence" value="ECO:0007669"/>
    <property type="project" value="TreeGrafter"/>
</dbReference>
<dbReference type="EMBL" id="NIRI02000056">
    <property type="protein sequence ID" value="KAG5446342.1"/>
    <property type="molecule type" value="Genomic_DNA"/>
</dbReference>
<dbReference type="InterPro" id="IPR000644">
    <property type="entry name" value="CBS_dom"/>
</dbReference>
<dbReference type="Gene3D" id="3.10.580.10">
    <property type="entry name" value="CBS-domain"/>
    <property type="match status" value="2"/>
</dbReference>
<comment type="subunit">
    <text evidence="4">AMPK is a heterotrimer of an alpha catalytic subunit (PRKAA1 or PRKAA2), a beta (PRKAB1 or PRKAB2) and a gamma non-catalytic subunits (PRKAG1, PRKAG2 or PRKAG3). Interacts with FNIP1 and FNIP2.</text>
</comment>
<evidence type="ECO:0000313" key="7">
    <source>
        <dbReference type="Proteomes" id="UP000286415"/>
    </source>
</evidence>
<comment type="caution">
    <text evidence="6">The sequence shown here is derived from an EMBL/GenBank/DDBJ whole genome shotgun (WGS) entry which is preliminary data.</text>
</comment>
<dbReference type="GO" id="GO:0019887">
    <property type="term" value="F:protein kinase regulator activity"/>
    <property type="evidence" value="ECO:0007669"/>
    <property type="project" value="TreeGrafter"/>
</dbReference>
<feature type="domain" description="CBS" evidence="5">
    <location>
        <begin position="148"/>
        <end position="208"/>
    </location>
</feature>
<comment type="similarity">
    <text evidence="1">Belongs to the 5'-AMP-activated protein kinase gamma subunit family.</text>
</comment>
<sequence length="355" mass="40299">MSGGDGPMSTCKGRRRYSSLSGEKYMVVWDTHKGPESSSDVHIESLSDTDKSYRVFLKGHTCYDLIPLSAKLVVFDVTLNVKKAFFALVYNGVRVAILWDSDEQRHVGMLTITDFIRILHQYYRSPTTPMTELENHQIKTWREQLTDYQRPLVSITPEKTLLEAVQKLLNHKVHRLPVIDPIGGNPLHILTHKRVLKYLYIHLNQLPSPSFMSKKLRELKLGTTDGVITVGQDCPLHRTLQLFIEHRVSALPVVDSNGQLVDIYAKFDVINLAATRTYQNLDITVYDALNYRRGKFQGVATCQLDDTLESIVNRIAEAGVHRLVIVEDNKVIGVVSLSDLLRFLISEPLVEAMMT</sequence>
<evidence type="ECO:0000256" key="3">
    <source>
        <dbReference type="ARBA" id="ARBA00023122"/>
    </source>
</evidence>
<dbReference type="AlphaFoldDB" id="A0A3R7DLY2"/>
<dbReference type="InterPro" id="IPR050511">
    <property type="entry name" value="AMPK_gamma/SDS23_families"/>
</dbReference>
<proteinExistence type="inferred from homology"/>